<protein>
    <recommendedName>
        <fullName evidence="2">F-box domain-containing protein</fullName>
    </recommendedName>
</protein>
<dbReference type="SUPFAM" id="SSF81383">
    <property type="entry name" value="F-box domain"/>
    <property type="match status" value="1"/>
</dbReference>
<evidence type="ECO:0000313" key="4">
    <source>
        <dbReference type="Proteomes" id="UP000541558"/>
    </source>
</evidence>
<evidence type="ECO:0000313" key="3">
    <source>
        <dbReference type="EMBL" id="KAF5341727.1"/>
    </source>
</evidence>
<dbReference type="Gene3D" id="3.80.10.10">
    <property type="entry name" value="Ribonuclease Inhibitor"/>
    <property type="match status" value="1"/>
</dbReference>
<proteinExistence type="predicted"/>
<comment type="caution">
    <text evidence="3">The sequence shown here is derived from an EMBL/GenBank/DDBJ whole genome shotgun (WGS) entry which is preliminary data.</text>
</comment>
<accession>A0A8H5FM65</accession>
<reference evidence="3 4" key="1">
    <citation type="journal article" date="2020" name="ISME J.">
        <title>Uncovering the hidden diversity of litter-decomposition mechanisms in mushroom-forming fungi.</title>
        <authorList>
            <person name="Floudas D."/>
            <person name="Bentzer J."/>
            <person name="Ahren D."/>
            <person name="Johansson T."/>
            <person name="Persson P."/>
            <person name="Tunlid A."/>
        </authorList>
    </citation>
    <scope>NUCLEOTIDE SEQUENCE [LARGE SCALE GENOMIC DNA]</scope>
    <source>
        <strain evidence="3 4">CBS 175.51</strain>
    </source>
</reference>
<dbReference type="InterPro" id="IPR001810">
    <property type="entry name" value="F-box_dom"/>
</dbReference>
<dbReference type="Pfam" id="PF12937">
    <property type="entry name" value="F-box-like"/>
    <property type="match status" value="1"/>
</dbReference>
<dbReference type="Proteomes" id="UP000541558">
    <property type="component" value="Unassembled WGS sequence"/>
</dbReference>
<feature type="compositionally biased region" description="Acidic residues" evidence="1">
    <location>
        <begin position="542"/>
        <end position="558"/>
    </location>
</feature>
<dbReference type="OrthoDB" id="2927538at2759"/>
<dbReference type="AlphaFoldDB" id="A0A8H5FM65"/>
<evidence type="ECO:0000259" key="2">
    <source>
        <dbReference type="Pfam" id="PF12937"/>
    </source>
</evidence>
<evidence type="ECO:0000256" key="1">
    <source>
        <dbReference type="SAM" id="MobiDB-lite"/>
    </source>
</evidence>
<sequence>MSSEAAPGGPRNCGDIPKPVFSVDTQRILDEEIGKDLTAQELKVQRRILDLEHEISALRSRQNILRCPVNRMLPPEVLLRIFLLHPASTCKSKRIHLSHVCRQWRHIALESGAFWADLLFTTTEMTKLMLSRSNEALLTARCDKLDWHHREILATILLQRDRLHTLEISGPKDILLLPPSKPGSQTAPFLQSLTLTNLSIPVWKSLPLGPSVTELRLDCPKVTSRPTSQELFGSLAEMPLLRILHLSHLLPTKEASRQSGTKLTKQPLSLANLRELRLRDVLPRVNHFLASVGISYSAAVFIDFKDAATTIESLDEFLEVLGMSWSLGGYETCRWDDEESGIQEISIENFNRVHSIHRPSIALSFAVDIVPNLTVSFIKNNDNGTDAATFLAVLDKKVNLTQTLLQANVNSCDDLRDDVFWDQLGSCCSMEDITFMKSRAYEDFFIRSVMVAEGSAFTGDADEVVLPEDFFPSLSSISLVQCDLTQGPTDYGGLTAIADYLETRTDASNTIVTLGIDECRNLDEERFHRIAGPFPKTKVDWDYDEDMSEDEVDSDEPSDSDKYYRY</sequence>
<organism evidence="3 4">
    <name type="scientific">Ephemerocybe angulata</name>
    <dbReference type="NCBI Taxonomy" id="980116"/>
    <lineage>
        <taxon>Eukaryota</taxon>
        <taxon>Fungi</taxon>
        <taxon>Dikarya</taxon>
        <taxon>Basidiomycota</taxon>
        <taxon>Agaricomycotina</taxon>
        <taxon>Agaricomycetes</taxon>
        <taxon>Agaricomycetidae</taxon>
        <taxon>Agaricales</taxon>
        <taxon>Agaricineae</taxon>
        <taxon>Psathyrellaceae</taxon>
        <taxon>Ephemerocybe</taxon>
    </lineage>
</organism>
<dbReference type="InterPro" id="IPR036047">
    <property type="entry name" value="F-box-like_dom_sf"/>
</dbReference>
<dbReference type="InterPro" id="IPR032675">
    <property type="entry name" value="LRR_dom_sf"/>
</dbReference>
<keyword evidence="4" id="KW-1185">Reference proteome</keyword>
<name>A0A8H5FM65_9AGAR</name>
<feature type="region of interest" description="Disordered" evidence="1">
    <location>
        <begin position="539"/>
        <end position="566"/>
    </location>
</feature>
<feature type="domain" description="F-box" evidence="2">
    <location>
        <begin position="73"/>
        <end position="120"/>
    </location>
</feature>
<gene>
    <name evidence="3" type="ORF">D9611_001315</name>
</gene>
<dbReference type="EMBL" id="JAACJK010000001">
    <property type="protein sequence ID" value="KAF5341727.1"/>
    <property type="molecule type" value="Genomic_DNA"/>
</dbReference>